<feature type="coiled-coil region" evidence="7">
    <location>
        <begin position="124"/>
        <end position="153"/>
    </location>
</feature>
<evidence type="ECO:0000256" key="3">
    <source>
        <dbReference type="ARBA" id="ARBA00022490"/>
    </source>
</evidence>
<evidence type="ECO:0000313" key="12">
    <source>
        <dbReference type="Proteomes" id="UP000694397"/>
    </source>
</evidence>
<feature type="compositionally biased region" description="Polar residues" evidence="8">
    <location>
        <begin position="625"/>
        <end position="634"/>
    </location>
</feature>
<keyword evidence="7" id="KW-0175">Coiled coil</keyword>
<evidence type="ECO:0000256" key="7">
    <source>
        <dbReference type="SAM" id="Coils"/>
    </source>
</evidence>
<dbReference type="GO" id="GO:0005737">
    <property type="term" value="C:cytoplasm"/>
    <property type="evidence" value="ECO:0007669"/>
    <property type="project" value="UniProtKB-SubCell"/>
</dbReference>
<feature type="coiled-coil region" evidence="7">
    <location>
        <begin position="61"/>
        <end position="88"/>
    </location>
</feature>
<feature type="domain" description="Cytoplasmic activation/proliferation-associated protein-1 C term" evidence="9">
    <location>
        <begin position="308"/>
        <end position="623"/>
    </location>
</feature>
<dbReference type="GO" id="GO:0003723">
    <property type="term" value="F:RNA binding"/>
    <property type="evidence" value="ECO:0007669"/>
    <property type="project" value="UniProtKB-KW"/>
</dbReference>
<comment type="subcellular location">
    <subcellularLocation>
        <location evidence="1">Cytoplasm</location>
    </subcellularLocation>
</comment>
<feature type="compositionally biased region" description="Polar residues" evidence="8">
    <location>
        <begin position="522"/>
        <end position="546"/>
    </location>
</feature>
<dbReference type="Pfam" id="PF18293">
    <property type="entry name" value="Caprin-1_dimer"/>
    <property type="match status" value="1"/>
</dbReference>
<evidence type="ECO:0000256" key="8">
    <source>
        <dbReference type="SAM" id="MobiDB-lite"/>
    </source>
</evidence>
<evidence type="ECO:0000256" key="1">
    <source>
        <dbReference type="ARBA" id="ARBA00004496"/>
    </source>
</evidence>
<reference evidence="11 12" key="1">
    <citation type="submission" date="2019-04" db="EMBL/GenBank/DDBJ databases">
        <authorList>
            <consortium name="Wellcome Sanger Institute Data Sharing"/>
        </authorList>
    </citation>
    <scope>NUCLEOTIDE SEQUENCE [LARGE SCALE GENOMIC DNA]</scope>
</reference>
<protein>
    <submittedName>
        <fullName evidence="11">Cell cycle associated protein 1</fullName>
    </submittedName>
</protein>
<dbReference type="InterPro" id="IPR041637">
    <property type="entry name" value="Caprin-1_dimer"/>
</dbReference>
<feature type="domain" description="Caprin-1 dimerization" evidence="10">
    <location>
        <begin position="132"/>
        <end position="247"/>
    </location>
</feature>
<evidence type="ECO:0000256" key="5">
    <source>
        <dbReference type="ARBA" id="ARBA00022884"/>
    </source>
</evidence>
<dbReference type="PANTHER" id="PTHR22922">
    <property type="entry name" value="GPI-ANCHORED PROTEIN P137"/>
    <property type="match status" value="1"/>
</dbReference>
<comment type="similarity">
    <text evidence="2">Belongs to the caprin family.</text>
</comment>
<feature type="compositionally biased region" description="Polar residues" evidence="8">
    <location>
        <begin position="13"/>
        <end position="33"/>
    </location>
</feature>
<keyword evidence="12" id="KW-1185">Reference proteome</keyword>
<proteinExistence type="inferred from homology"/>
<dbReference type="InterPro" id="IPR022070">
    <property type="entry name" value="Caprin-1_C"/>
</dbReference>
<feature type="compositionally biased region" description="Polar residues" evidence="8">
    <location>
        <begin position="583"/>
        <end position="614"/>
    </location>
</feature>
<dbReference type="GO" id="GO:0017148">
    <property type="term" value="P:negative regulation of translation"/>
    <property type="evidence" value="ECO:0007669"/>
    <property type="project" value="UniProtKB-KW"/>
</dbReference>
<dbReference type="PANTHER" id="PTHR22922:SF3">
    <property type="entry name" value="CAPRIN-1"/>
    <property type="match status" value="1"/>
</dbReference>
<feature type="region of interest" description="Disordered" evidence="8">
    <location>
        <begin position="460"/>
        <end position="634"/>
    </location>
</feature>
<evidence type="ECO:0000256" key="4">
    <source>
        <dbReference type="ARBA" id="ARBA00022782"/>
    </source>
</evidence>
<organism evidence="11 12">
    <name type="scientific">Scleropages formosus</name>
    <name type="common">Asian bonytongue</name>
    <name type="synonym">Osteoglossum formosum</name>
    <dbReference type="NCBI Taxonomy" id="113540"/>
    <lineage>
        <taxon>Eukaryota</taxon>
        <taxon>Metazoa</taxon>
        <taxon>Chordata</taxon>
        <taxon>Craniata</taxon>
        <taxon>Vertebrata</taxon>
        <taxon>Euteleostomi</taxon>
        <taxon>Actinopterygii</taxon>
        <taxon>Neopterygii</taxon>
        <taxon>Teleostei</taxon>
        <taxon>Osteoglossocephala</taxon>
        <taxon>Osteoglossomorpha</taxon>
        <taxon>Osteoglossiformes</taxon>
        <taxon>Osteoglossidae</taxon>
        <taxon>Scleropages</taxon>
    </lineage>
</organism>
<feature type="compositionally biased region" description="Polar residues" evidence="8">
    <location>
        <begin position="471"/>
        <end position="491"/>
    </location>
</feature>
<accession>A0A8C9TA66</accession>
<evidence type="ECO:0000313" key="11">
    <source>
        <dbReference type="Ensembl" id="ENSSFOP00015049346.1"/>
    </source>
</evidence>
<evidence type="ECO:0000256" key="6">
    <source>
        <dbReference type="ARBA" id="ARBA00023193"/>
    </source>
</evidence>
<keyword evidence="5" id="KW-0694">RNA-binding</keyword>
<dbReference type="Proteomes" id="UP000694397">
    <property type="component" value="Chromosome 11"/>
</dbReference>
<keyword evidence="6" id="KW-0652">Protein synthesis inhibitor</keyword>
<dbReference type="GO" id="GO:0030154">
    <property type="term" value="P:cell differentiation"/>
    <property type="evidence" value="ECO:0007669"/>
    <property type="project" value="UniProtKB-KW"/>
</dbReference>
<dbReference type="Pfam" id="PF12287">
    <property type="entry name" value="Caprin-1_C"/>
    <property type="match status" value="1"/>
</dbReference>
<dbReference type="GeneTree" id="ENSGT00940000153438"/>
<name>A0A8C9TA66_SCLFO</name>
<keyword evidence="4" id="KW-0221">Differentiation</keyword>
<feature type="region of interest" description="Disordered" evidence="8">
    <location>
        <begin position="1"/>
        <end position="49"/>
    </location>
</feature>
<dbReference type="AlphaFoldDB" id="A0A8C9TA66"/>
<reference evidence="11" key="3">
    <citation type="submission" date="2025-09" db="UniProtKB">
        <authorList>
            <consortium name="Ensembl"/>
        </authorList>
    </citation>
    <scope>IDENTIFICATION</scope>
</reference>
<evidence type="ECO:0000259" key="9">
    <source>
        <dbReference type="Pfam" id="PF12287"/>
    </source>
</evidence>
<dbReference type="Ensembl" id="ENSSFOT00015076105.1">
    <property type="protein sequence ID" value="ENSSFOP00015049346.1"/>
    <property type="gene ID" value="ENSSFOG00015012323.2"/>
</dbReference>
<dbReference type="InterPro" id="IPR028816">
    <property type="entry name" value="Caprin"/>
</dbReference>
<feature type="compositionally biased region" description="Low complexity" evidence="8">
    <location>
        <begin position="548"/>
        <end position="558"/>
    </location>
</feature>
<feature type="compositionally biased region" description="Low complexity" evidence="8">
    <location>
        <begin position="493"/>
        <end position="505"/>
    </location>
</feature>
<reference evidence="11" key="2">
    <citation type="submission" date="2025-08" db="UniProtKB">
        <authorList>
            <consortium name="Ensembl"/>
        </authorList>
    </citation>
    <scope>IDENTIFICATION</scope>
</reference>
<keyword evidence="3" id="KW-0963">Cytoplasm</keyword>
<evidence type="ECO:0000256" key="2">
    <source>
        <dbReference type="ARBA" id="ARBA00007950"/>
    </source>
</evidence>
<gene>
    <name evidence="11" type="primary">CAPRIN1</name>
</gene>
<evidence type="ECO:0000259" key="10">
    <source>
        <dbReference type="Pfam" id="PF18293"/>
    </source>
</evidence>
<sequence>EPTRRKRGGGGNNCSQTMPAATIGNSAVQSTSPDVGAGPGSMTIQSSGAQTEAMKQVLGVIEKKVRNMEKKKSKLDDYQAKKNKGERLNQDQLEALSKFQEVLNNLEFARELQKSLLALGVDIQKAVKKAARREQLQREEAEQKRLKSLLEVQFVLDRLTEESVRQDIKENAGGSPLLTDTELTNLDNFCKLVGPERNQNIRLTDQYEEASVHLWELLEGRDKEVVGTTYKALKENLDKVLSSGYFDRAPSHHNGVCEEVEQEAPALGVKAETEEQSPEAGKLHVTCHTALLEVWNKNSHKLKMKQAVQDLMAQMQGPYNFMQDSMLEFDGQALDPAIVSAQPMKPVQNMDLPHLVCPPVHTESRLTQANTVPVQPETTQVPMFSTSEAYSTAQPLYQAPPATEPRPQADPINPIQVSTTVWCLYWVFQPVSKPRHGGGINVNAAPFQSMQTVFNMNAPVPPGNEGEPLKQPSQFQSSYNQGFGSQTPRTADQSELQQEQLQSVVGAFHTQDPTVPTAGHQPISQQPSQQGVGFSRPAQSFYTTRAVSRGGPRSSRGSLNGYRGPSSGFRGGYDGYRPPFPNTPNSGYGQGQFNTPRDYSNSSYQREGYQQSYKRGTGQGARGSSRGNAQVMRS</sequence>